<proteinExistence type="predicted"/>
<comment type="caution">
    <text evidence="2">The sequence shown here is derived from an EMBL/GenBank/DDBJ whole genome shotgun (WGS) entry which is preliminary data.</text>
</comment>
<sequence length="104" mass="11342">MNLTPATSGRRETLTEGGAAAFTGGRLINRSRGIVLEEASDWMYVVNSGEIGVSITRNEAEKRSSRKSRRFANSTDETKWPMAGVGMNTSSNFFIVMVDNGATY</sequence>
<name>A0A1R3GLI1_9ROSI</name>
<evidence type="ECO:0000313" key="2">
    <source>
        <dbReference type="EMBL" id="OMO58965.1"/>
    </source>
</evidence>
<feature type="region of interest" description="Disordered" evidence="1">
    <location>
        <begin position="58"/>
        <end position="83"/>
    </location>
</feature>
<organism evidence="2 3">
    <name type="scientific">Corchorus olitorius</name>
    <dbReference type="NCBI Taxonomy" id="93759"/>
    <lineage>
        <taxon>Eukaryota</taxon>
        <taxon>Viridiplantae</taxon>
        <taxon>Streptophyta</taxon>
        <taxon>Embryophyta</taxon>
        <taxon>Tracheophyta</taxon>
        <taxon>Spermatophyta</taxon>
        <taxon>Magnoliopsida</taxon>
        <taxon>eudicotyledons</taxon>
        <taxon>Gunneridae</taxon>
        <taxon>Pentapetalae</taxon>
        <taxon>rosids</taxon>
        <taxon>malvids</taxon>
        <taxon>Malvales</taxon>
        <taxon>Malvaceae</taxon>
        <taxon>Grewioideae</taxon>
        <taxon>Apeibeae</taxon>
        <taxon>Corchorus</taxon>
    </lineage>
</organism>
<evidence type="ECO:0000256" key="1">
    <source>
        <dbReference type="SAM" id="MobiDB-lite"/>
    </source>
</evidence>
<accession>A0A1R3GLI1</accession>
<dbReference type="EMBL" id="AWUE01022272">
    <property type="protein sequence ID" value="OMO58965.1"/>
    <property type="molecule type" value="Genomic_DNA"/>
</dbReference>
<protein>
    <submittedName>
        <fullName evidence="2">Uncharacterized protein</fullName>
    </submittedName>
</protein>
<evidence type="ECO:0000313" key="3">
    <source>
        <dbReference type="Proteomes" id="UP000187203"/>
    </source>
</evidence>
<dbReference type="Proteomes" id="UP000187203">
    <property type="component" value="Unassembled WGS sequence"/>
</dbReference>
<gene>
    <name evidence="2" type="ORF">COLO4_34341</name>
</gene>
<dbReference type="AlphaFoldDB" id="A0A1R3GLI1"/>
<reference evidence="3" key="1">
    <citation type="submission" date="2013-09" db="EMBL/GenBank/DDBJ databases">
        <title>Corchorus olitorius genome sequencing.</title>
        <authorList>
            <person name="Alam M."/>
            <person name="Haque M.S."/>
            <person name="Islam M.S."/>
            <person name="Emdad E.M."/>
            <person name="Islam M.M."/>
            <person name="Ahmed B."/>
            <person name="Halim A."/>
            <person name="Hossen Q.M.M."/>
            <person name="Hossain M.Z."/>
            <person name="Ahmed R."/>
            <person name="Khan M.M."/>
            <person name="Islam R."/>
            <person name="Rashid M.M."/>
            <person name="Khan S.A."/>
            <person name="Rahman M.S."/>
            <person name="Alam M."/>
            <person name="Yahiya A.S."/>
            <person name="Khan M.S."/>
            <person name="Azam M.S."/>
            <person name="Haque T."/>
            <person name="Lashkar M.Z.H."/>
            <person name="Akhand A.I."/>
            <person name="Morshed G."/>
            <person name="Roy S."/>
            <person name="Uddin K.S."/>
            <person name="Rabeya T."/>
            <person name="Hossain A.S."/>
            <person name="Chowdhury A."/>
            <person name="Snigdha A.R."/>
            <person name="Mortoza M.S."/>
            <person name="Matin S.A."/>
            <person name="Hoque S.M.E."/>
            <person name="Islam M.K."/>
            <person name="Roy D.K."/>
            <person name="Haider R."/>
            <person name="Moosa M.M."/>
            <person name="Elias S.M."/>
            <person name="Hasan A.M."/>
            <person name="Jahan S."/>
            <person name="Shafiuddin M."/>
            <person name="Mahmood N."/>
            <person name="Shommy N.S."/>
        </authorList>
    </citation>
    <scope>NUCLEOTIDE SEQUENCE [LARGE SCALE GENOMIC DNA]</scope>
    <source>
        <strain evidence="3">cv. O-4</strain>
    </source>
</reference>
<keyword evidence="3" id="KW-1185">Reference proteome</keyword>